<evidence type="ECO:0000256" key="1">
    <source>
        <dbReference type="SAM" id="Phobius"/>
    </source>
</evidence>
<gene>
    <name evidence="2" type="ORF">LCGC14_0762400</name>
</gene>
<reference evidence="2" key="1">
    <citation type="journal article" date="2015" name="Nature">
        <title>Complex archaea that bridge the gap between prokaryotes and eukaryotes.</title>
        <authorList>
            <person name="Spang A."/>
            <person name="Saw J.H."/>
            <person name="Jorgensen S.L."/>
            <person name="Zaremba-Niedzwiedzka K."/>
            <person name="Martijn J."/>
            <person name="Lind A.E."/>
            <person name="van Eijk R."/>
            <person name="Schleper C."/>
            <person name="Guy L."/>
            <person name="Ettema T.J."/>
        </authorList>
    </citation>
    <scope>NUCLEOTIDE SEQUENCE</scope>
</reference>
<protein>
    <submittedName>
        <fullName evidence="2">Uncharacterized protein</fullName>
    </submittedName>
</protein>
<evidence type="ECO:0000313" key="2">
    <source>
        <dbReference type="EMBL" id="KKN37555.1"/>
    </source>
</evidence>
<keyword evidence="1" id="KW-1133">Transmembrane helix</keyword>
<accession>A0A0F9Q0W3</accession>
<dbReference type="PROSITE" id="PS51257">
    <property type="entry name" value="PROKAR_LIPOPROTEIN"/>
    <property type="match status" value="1"/>
</dbReference>
<dbReference type="AlphaFoldDB" id="A0A0F9Q0W3"/>
<sequence>MFPSKTPMLIFSAIIGGCSMVGMVVLTFTGWALTRGEVNPAWIPKLLFGLFALGAAGSAGTLWLALKGIEKNVARKFGLDK</sequence>
<comment type="caution">
    <text evidence="2">The sequence shown here is derived from an EMBL/GenBank/DDBJ whole genome shotgun (WGS) entry which is preliminary data.</text>
</comment>
<name>A0A0F9Q0W3_9ZZZZ</name>
<dbReference type="EMBL" id="LAZR01001886">
    <property type="protein sequence ID" value="KKN37555.1"/>
    <property type="molecule type" value="Genomic_DNA"/>
</dbReference>
<feature type="transmembrane region" description="Helical" evidence="1">
    <location>
        <begin position="46"/>
        <end position="66"/>
    </location>
</feature>
<proteinExistence type="predicted"/>
<feature type="transmembrane region" description="Helical" evidence="1">
    <location>
        <begin position="9"/>
        <end position="34"/>
    </location>
</feature>
<keyword evidence="1" id="KW-0812">Transmembrane</keyword>
<keyword evidence="1" id="KW-0472">Membrane</keyword>
<organism evidence="2">
    <name type="scientific">marine sediment metagenome</name>
    <dbReference type="NCBI Taxonomy" id="412755"/>
    <lineage>
        <taxon>unclassified sequences</taxon>
        <taxon>metagenomes</taxon>
        <taxon>ecological metagenomes</taxon>
    </lineage>
</organism>